<dbReference type="SUPFAM" id="SSF57850">
    <property type="entry name" value="RING/U-box"/>
    <property type="match status" value="1"/>
</dbReference>
<sequence length="619" mass="70341">MEPDATATLIDELMARISDLEVQANTLSEFHTLTECSKLGTLLPKLIGSRANAVRKHYAGSTERHVLVSFDHGRDGLDPWAYGLYARFLRGEFPEVTNTVVRNVILAVEEVTPYGADRPHWCDVHSGELSPHTYVRNEIVSRIMMFLFPEVGAFDGLLRKFVLSFDEPTDVREVCNVTERILEFLGEHVEENVLDIYAVSPEVARIADVLLAGDFVRGEEEDQFWDEIPDTVGPDQKRPRAFKNTFSQAFGWIDDLTPYFVRHSSAEIARSIGAEYPHHTIYYCRGDSVIDSWMYNGKELWARYRANRLEKPKQGAEDSIHLLLEGGAEVVSEESAVSLCNNADARMRIRGWKHASCVVCWNGFQDKPSACVMQCCFQLMCAACSREVVATIGTCPICRENIRAADGIKQVFDDVDPQTPMNVSFAPHGYLDNRPYAWFKRILSRLRPNAKVIVYVDHSLSFRCRFDMDLEYFMGREGGIFQAKQLSGNRYQMRHAVEYFNSETRDPNVRKGIILTQTSMGHGCSLHKATDLLVLSPASSATYAHLISRVVNAKSPRVDEDMPLRVHVLHTPGRFMPDLQLARPEGSGSGMEWRKMCYKRAMEEQKRAVDLMYRDHDDM</sequence>
<keyword evidence="4" id="KW-1185">Reference proteome</keyword>
<dbReference type="InterPro" id="IPR001841">
    <property type="entry name" value="Znf_RING"/>
</dbReference>
<organism evidence="3 4">
    <name type="scientific">Klebsormidium nitens</name>
    <name type="common">Green alga</name>
    <name type="synonym">Ulothrix nitens</name>
    <dbReference type="NCBI Taxonomy" id="105231"/>
    <lineage>
        <taxon>Eukaryota</taxon>
        <taxon>Viridiplantae</taxon>
        <taxon>Streptophyta</taxon>
        <taxon>Klebsormidiophyceae</taxon>
        <taxon>Klebsormidiales</taxon>
        <taxon>Klebsormidiaceae</taxon>
        <taxon>Klebsormidium</taxon>
    </lineage>
</organism>
<evidence type="ECO:0000259" key="2">
    <source>
        <dbReference type="PROSITE" id="PS50089"/>
    </source>
</evidence>
<dbReference type="OrthoDB" id="6078042at2759"/>
<name>A0A1Y1II20_KLENI</name>
<dbReference type="InterPro" id="IPR013083">
    <property type="entry name" value="Znf_RING/FYVE/PHD"/>
</dbReference>
<proteinExistence type="predicted"/>
<dbReference type="Proteomes" id="UP000054558">
    <property type="component" value="Unassembled WGS sequence"/>
</dbReference>
<protein>
    <recommendedName>
        <fullName evidence="2">RING-type domain-containing protein</fullName>
    </recommendedName>
</protein>
<evidence type="ECO:0000313" key="4">
    <source>
        <dbReference type="Proteomes" id="UP000054558"/>
    </source>
</evidence>
<gene>
    <name evidence="3" type="ORF">KFL_005560010</name>
</gene>
<dbReference type="PROSITE" id="PS50089">
    <property type="entry name" value="ZF_RING_2"/>
    <property type="match status" value="1"/>
</dbReference>
<keyword evidence="1" id="KW-0863">Zinc-finger</keyword>
<dbReference type="AlphaFoldDB" id="A0A1Y1II20"/>
<keyword evidence="1" id="KW-0479">Metal-binding</keyword>
<dbReference type="EMBL" id="DF237505">
    <property type="protein sequence ID" value="GAQ89722.1"/>
    <property type="molecule type" value="Genomic_DNA"/>
</dbReference>
<evidence type="ECO:0000313" key="3">
    <source>
        <dbReference type="EMBL" id="GAQ89722.1"/>
    </source>
</evidence>
<feature type="domain" description="RING-type" evidence="2">
    <location>
        <begin position="357"/>
        <end position="399"/>
    </location>
</feature>
<evidence type="ECO:0000256" key="1">
    <source>
        <dbReference type="PROSITE-ProRule" id="PRU00175"/>
    </source>
</evidence>
<dbReference type="GO" id="GO:0008270">
    <property type="term" value="F:zinc ion binding"/>
    <property type="evidence" value="ECO:0007669"/>
    <property type="project" value="UniProtKB-KW"/>
</dbReference>
<keyword evidence="1" id="KW-0862">Zinc</keyword>
<reference evidence="3 4" key="1">
    <citation type="journal article" date="2014" name="Nat. Commun.">
        <title>Klebsormidium flaccidum genome reveals primary factors for plant terrestrial adaptation.</title>
        <authorList>
            <person name="Hori K."/>
            <person name="Maruyama F."/>
            <person name="Fujisawa T."/>
            <person name="Togashi T."/>
            <person name="Yamamoto N."/>
            <person name="Seo M."/>
            <person name="Sato S."/>
            <person name="Yamada T."/>
            <person name="Mori H."/>
            <person name="Tajima N."/>
            <person name="Moriyama T."/>
            <person name="Ikeuchi M."/>
            <person name="Watanabe M."/>
            <person name="Wada H."/>
            <person name="Kobayashi K."/>
            <person name="Saito M."/>
            <person name="Masuda T."/>
            <person name="Sasaki-Sekimoto Y."/>
            <person name="Mashiguchi K."/>
            <person name="Awai K."/>
            <person name="Shimojima M."/>
            <person name="Masuda S."/>
            <person name="Iwai M."/>
            <person name="Nobusawa T."/>
            <person name="Narise T."/>
            <person name="Kondo S."/>
            <person name="Saito H."/>
            <person name="Sato R."/>
            <person name="Murakawa M."/>
            <person name="Ihara Y."/>
            <person name="Oshima-Yamada Y."/>
            <person name="Ohtaka K."/>
            <person name="Satoh M."/>
            <person name="Sonobe K."/>
            <person name="Ishii M."/>
            <person name="Ohtani R."/>
            <person name="Kanamori-Sato M."/>
            <person name="Honoki R."/>
            <person name="Miyazaki D."/>
            <person name="Mochizuki H."/>
            <person name="Umetsu J."/>
            <person name="Higashi K."/>
            <person name="Shibata D."/>
            <person name="Kamiya Y."/>
            <person name="Sato N."/>
            <person name="Nakamura Y."/>
            <person name="Tabata S."/>
            <person name="Ida S."/>
            <person name="Kurokawa K."/>
            <person name="Ohta H."/>
        </authorList>
    </citation>
    <scope>NUCLEOTIDE SEQUENCE [LARGE SCALE GENOMIC DNA]</scope>
    <source>
        <strain evidence="3 4">NIES-2285</strain>
    </source>
</reference>
<dbReference type="Gene3D" id="3.30.40.10">
    <property type="entry name" value="Zinc/RING finger domain, C3HC4 (zinc finger)"/>
    <property type="match status" value="1"/>
</dbReference>
<accession>A0A1Y1II20</accession>